<comment type="catalytic activity">
    <reaction evidence="1 14">
        <text>alpha-D-galactose 1-phosphate + UDP-alpha-D-glucose = alpha-D-glucose 1-phosphate + UDP-alpha-D-galactose</text>
        <dbReference type="Rhea" id="RHEA:13989"/>
        <dbReference type="ChEBI" id="CHEBI:58336"/>
        <dbReference type="ChEBI" id="CHEBI:58601"/>
        <dbReference type="ChEBI" id="CHEBI:58885"/>
        <dbReference type="ChEBI" id="CHEBI:66914"/>
        <dbReference type="EC" id="2.7.7.12"/>
    </reaction>
</comment>
<dbReference type="PROSITE" id="PS00117">
    <property type="entry name" value="GAL_P_UDP_TRANSF_I"/>
    <property type="match status" value="1"/>
</dbReference>
<keyword evidence="10" id="KW-0862">Zinc</keyword>
<sequence>MRSTPIRLADGRELIYFDLPDDPLREGEDLRELPPPPPASELRFDGLRGEWVVIAAHRQGRTFQPPSDRCPLCPSTPDFRSEIPGPYRVVTFENRFPSFSDRTDEGRVLPGIRPGEGRAEVMCFTSDHEGSFADLGPRDVRLVLDVWAARTEALTAMPGVEQVFPFENRGAEIGVTLSHPHGQIYGYPFVPPAVRQILTSLERDPGHFAYRLMREQTDERVVAANDHWTAFVPRAARWPFEVHFYPHRQIPDLPALTDAERDAFAPLYLDVLRRFDALFDLPMPYIAGWFQAPVNEARDSFRLHLQLFSIRRAPGKLKYLAASESAMGVFINDVAPETAAQMLRDALPPFTGR</sequence>
<reference evidence="17 18" key="1">
    <citation type="journal article" date="2019" name="Int. J. Syst. Evol. Microbiol.">
        <title>The Global Catalogue of Microorganisms (GCM) 10K type strain sequencing project: providing services to taxonomists for standard genome sequencing and annotation.</title>
        <authorList>
            <consortium name="The Broad Institute Genomics Platform"/>
            <consortium name="The Broad Institute Genome Sequencing Center for Infectious Disease"/>
            <person name="Wu L."/>
            <person name="Ma J."/>
        </authorList>
    </citation>
    <scope>NUCLEOTIDE SEQUENCE [LARGE SCALE GENOMIC DNA]</scope>
    <source>
        <strain evidence="17 18">JCM 10696</strain>
    </source>
</reference>
<dbReference type="InterPro" id="IPR019779">
    <property type="entry name" value="GalP_UDPtransf1_His-AS"/>
</dbReference>
<dbReference type="InterPro" id="IPR036265">
    <property type="entry name" value="HIT-like_sf"/>
</dbReference>
<dbReference type="NCBIfam" id="TIGR00209">
    <property type="entry name" value="galT_1"/>
    <property type="match status" value="1"/>
</dbReference>
<keyword evidence="9 14" id="KW-0479">Metal-binding</keyword>
<proteinExistence type="inferred from homology"/>
<feature type="domain" description="Galactose-1-phosphate uridyl transferase N-terminal" evidence="15">
    <location>
        <begin position="40"/>
        <end position="191"/>
    </location>
</feature>
<keyword evidence="11 14" id="KW-0299">Galactose metabolism</keyword>
<dbReference type="PANTHER" id="PTHR11943:SF1">
    <property type="entry name" value="GALACTOSE-1-PHOSPHATE URIDYLYLTRANSFERASE"/>
    <property type="match status" value="1"/>
</dbReference>
<gene>
    <name evidence="17" type="primary">galT</name>
    <name evidence="17" type="ORF">GCM10009550_28770</name>
</gene>
<organism evidence="17 18">
    <name type="scientific">Actinocorallia libanotica</name>
    <dbReference type="NCBI Taxonomy" id="46162"/>
    <lineage>
        <taxon>Bacteria</taxon>
        <taxon>Bacillati</taxon>
        <taxon>Actinomycetota</taxon>
        <taxon>Actinomycetes</taxon>
        <taxon>Streptosporangiales</taxon>
        <taxon>Thermomonosporaceae</taxon>
        <taxon>Actinocorallia</taxon>
    </lineage>
</organism>
<dbReference type="GO" id="GO:0016779">
    <property type="term" value="F:nucleotidyltransferase activity"/>
    <property type="evidence" value="ECO:0007669"/>
    <property type="project" value="UniProtKB-KW"/>
</dbReference>
<dbReference type="Pfam" id="PF02744">
    <property type="entry name" value="GalP_UDP_tr_C"/>
    <property type="match status" value="1"/>
</dbReference>
<evidence type="ECO:0000256" key="4">
    <source>
        <dbReference type="ARBA" id="ARBA00010951"/>
    </source>
</evidence>
<evidence type="ECO:0000313" key="18">
    <source>
        <dbReference type="Proteomes" id="UP001500665"/>
    </source>
</evidence>
<dbReference type="PANTHER" id="PTHR11943">
    <property type="entry name" value="GALACTOSE-1-PHOSPHATE URIDYLYLTRANSFERASE"/>
    <property type="match status" value="1"/>
</dbReference>
<evidence type="ECO:0000259" key="16">
    <source>
        <dbReference type="Pfam" id="PF02744"/>
    </source>
</evidence>
<feature type="domain" description="Galactose-1-phosphate uridyl transferase C-terminal" evidence="16">
    <location>
        <begin position="210"/>
        <end position="344"/>
    </location>
</feature>
<evidence type="ECO:0000256" key="2">
    <source>
        <dbReference type="ARBA" id="ARBA00001947"/>
    </source>
</evidence>
<dbReference type="EMBL" id="BAAAHH010000009">
    <property type="protein sequence ID" value="GAA0950336.1"/>
    <property type="molecule type" value="Genomic_DNA"/>
</dbReference>
<evidence type="ECO:0000259" key="15">
    <source>
        <dbReference type="Pfam" id="PF01087"/>
    </source>
</evidence>
<dbReference type="EC" id="2.7.7.12" evidence="5 13"/>
<dbReference type="Proteomes" id="UP001500665">
    <property type="component" value="Unassembled WGS sequence"/>
</dbReference>
<dbReference type="Gene3D" id="3.30.428.10">
    <property type="entry name" value="HIT-like"/>
    <property type="match status" value="2"/>
</dbReference>
<keyword evidence="12 14" id="KW-0119">Carbohydrate metabolism</keyword>
<evidence type="ECO:0000256" key="10">
    <source>
        <dbReference type="ARBA" id="ARBA00022833"/>
    </source>
</evidence>
<dbReference type="PIRSF" id="PIRSF000808">
    <property type="entry name" value="GalT"/>
    <property type="match status" value="1"/>
</dbReference>
<evidence type="ECO:0000256" key="12">
    <source>
        <dbReference type="ARBA" id="ARBA00023277"/>
    </source>
</evidence>
<comment type="cofactor">
    <cofactor evidence="2">
        <name>Zn(2+)</name>
        <dbReference type="ChEBI" id="CHEBI:29105"/>
    </cofactor>
</comment>
<dbReference type="InterPro" id="IPR001937">
    <property type="entry name" value="GalP_UDPtransf1"/>
</dbReference>
<evidence type="ECO:0000256" key="5">
    <source>
        <dbReference type="ARBA" id="ARBA00012384"/>
    </source>
</evidence>
<dbReference type="SUPFAM" id="SSF54197">
    <property type="entry name" value="HIT-like"/>
    <property type="match status" value="2"/>
</dbReference>
<evidence type="ECO:0000256" key="3">
    <source>
        <dbReference type="ARBA" id="ARBA00004947"/>
    </source>
</evidence>
<evidence type="ECO:0000256" key="9">
    <source>
        <dbReference type="ARBA" id="ARBA00022723"/>
    </source>
</evidence>
<keyword evidence="7 14" id="KW-0808">Transferase</keyword>
<keyword evidence="8 14" id="KW-0548">Nucleotidyltransferase</keyword>
<evidence type="ECO:0000256" key="8">
    <source>
        <dbReference type="ARBA" id="ARBA00022695"/>
    </source>
</evidence>
<evidence type="ECO:0000256" key="6">
    <source>
        <dbReference type="ARBA" id="ARBA00016340"/>
    </source>
</evidence>
<dbReference type="InterPro" id="IPR005849">
    <property type="entry name" value="GalP_Utransf_N"/>
</dbReference>
<evidence type="ECO:0000256" key="13">
    <source>
        <dbReference type="NCBIfam" id="TIGR00209"/>
    </source>
</evidence>
<name>A0ABN1R0Z5_9ACTN</name>
<accession>A0ABN1R0Z5</accession>
<comment type="pathway">
    <text evidence="3 14">Carbohydrate metabolism; galactose metabolism.</text>
</comment>
<keyword evidence="18" id="KW-1185">Reference proteome</keyword>
<dbReference type="RefSeq" id="WP_344240820.1">
    <property type="nucleotide sequence ID" value="NZ_BAAAHH010000009.1"/>
</dbReference>
<dbReference type="InterPro" id="IPR005850">
    <property type="entry name" value="GalP_Utransf_C"/>
</dbReference>
<evidence type="ECO:0000256" key="14">
    <source>
        <dbReference type="RuleBase" id="RU000506"/>
    </source>
</evidence>
<protein>
    <recommendedName>
        <fullName evidence="6 13">Galactose-1-phosphate uridylyltransferase</fullName>
        <ecNumber evidence="5 13">2.7.7.12</ecNumber>
    </recommendedName>
</protein>
<evidence type="ECO:0000256" key="11">
    <source>
        <dbReference type="ARBA" id="ARBA00023144"/>
    </source>
</evidence>
<evidence type="ECO:0000256" key="1">
    <source>
        <dbReference type="ARBA" id="ARBA00001107"/>
    </source>
</evidence>
<comment type="similarity">
    <text evidence="4 14">Belongs to the galactose-1-phosphate uridylyltransferase type 1 family.</text>
</comment>
<dbReference type="Pfam" id="PF01087">
    <property type="entry name" value="GalP_UDP_transf"/>
    <property type="match status" value="1"/>
</dbReference>
<evidence type="ECO:0000313" key="17">
    <source>
        <dbReference type="EMBL" id="GAA0950336.1"/>
    </source>
</evidence>
<comment type="caution">
    <text evidence="17">The sequence shown here is derived from an EMBL/GenBank/DDBJ whole genome shotgun (WGS) entry which is preliminary data.</text>
</comment>
<evidence type="ECO:0000256" key="7">
    <source>
        <dbReference type="ARBA" id="ARBA00022679"/>
    </source>
</evidence>